<evidence type="ECO:0000256" key="4">
    <source>
        <dbReference type="ARBA" id="ARBA00022777"/>
    </source>
</evidence>
<evidence type="ECO:0000256" key="3">
    <source>
        <dbReference type="ARBA" id="ARBA00022741"/>
    </source>
</evidence>
<keyword evidence="3" id="KW-0547">Nucleotide-binding</keyword>
<dbReference type="GO" id="GO:0005524">
    <property type="term" value="F:ATP binding"/>
    <property type="evidence" value="ECO:0007669"/>
    <property type="project" value="UniProtKB-KW"/>
</dbReference>
<evidence type="ECO:0000313" key="6">
    <source>
        <dbReference type="EMBL" id="ONK64322.1"/>
    </source>
</evidence>
<evidence type="ECO:0000313" key="7">
    <source>
        <dbReference type="Proteomes" id="UP000243459"/>
    </source>
</evidence>
<evidence type="ECO:0000256" key="1">
    <source>
        <dbReference type="ARBA" id="ARBA00022527"/>
    </source>
</evidence>
<dbReference type="AlphaFoldDB" id="A0A5P1EEN5"/>
<reference evidence="7" key="1">
    <citation type="journal article" date="2017" name="Nat. Commun.">
        <title>The asparagus genome sheds light on the origin and evolution of a young Y chromosome.</title>
        <authorList>
            <person name="Harkess A."/>
            <person name="Zhou J."/>
            <person name="Xu C."/>
            <person name="Bowers J.E."/>
            <person name="Van der Hulst R."/>
            <person name="Ayyampalayam S."/>
            <person name="Mercati F."/>
            <person name="Riccardi P."/>
            <person name="McKain M.R."/>
            <person name="Kakrana A."/>
            <person name="Tang H."/>
            <person name="Ray J."/>
            <person name="Groenendijk J."/>
            <person name="Arikit S."/>
            <person name="Mathioni S.M."/>
            <person name="Nakano M."/>
            <person name="Shan H."/>
            <person name="Telgmann-Rauber A."/>
            <person name="Kanno A."/>
            <person name="Yue Z."/>
            <person name="Chen H."/>
            <person name="Li W."/>
            <person name="Chen Y."/>
            <person name="Xu X."/>
            <person name="Zhang Y."/>
            <person name="Luo S."/>
            <person name="Chen H."/>
            <person name="Gao J."/>
            <person name="Mao Z."/>
            <person name="Pires J.C."/>
            <person name="Luo M."/>
            <person name="Kudrna D."/>
            <person name="Wing R.A."/>
            <person name="Meyers B.C."/>
            <person name="Yi K."/>
            <person name="Kong H."/>
            <person name="Lavrijsen P."/>
            <person name="Sunseri F."/>
            <person name="Falavigna A."/>
            <person name="Ye Y."/>
            <person name="Leebens-Mack J.H."/>
            <person name="Chen G."/>
        </authorList>
    </citation>
    <scope>NUCLEOTIDE SEQUENCE [LARGE SCALE GENOMIC DNA]</scope>
    <source>
        <strain evidence="7">cv. DH0086</strain>
    </source>
</reference>
<accession>A0A5P1EEN5</accession>
<dbReference type="Proteomes" id="UP000243459">
    <property type="component" value="Chromosome 7"/>
</dbReference>
<proteinExistence type="predicted"/>
<dbReference type="GO" id="GO:0004674">
    <property type="term" value="F:protein serine/threonine kinase activity"/>
    <property type="evidence" value="ECO:0007669"/>
    <property type="project" value="UniProtKB-KW"/>
</dbReference>
<gene>
    <name evidence="6" type="ORF">A4U43_C07F24480</name>
</gene>
<dbReference type="InterPro" id="IPR050205">
    <property type="entry name" value="CDPK_Ser/Thr_kinases"/>
</dbReference>
<dbReference type="Gene3D" id="3.30.200.20">
    <property type="entry name" value="Phosphorylase Kinase, domain 1"/>
    <property type="match status" value="1"/>
</dbReference>
<evidence type="ECO:0000256" key="2">
    <source>
        <dbReference type="ARBA" id="ARBA00022679"/>
    </source>
</evidence>
<keyword evidence="1" id="KW-0723">Serine/threonine-protein kinase</keyword>
<protein>
    <recommendedName>
        <fullName evidence="8">Protein kinase domain-containing protein</fullName>
    </recommendedName>
</protein>
<dbReference type="InterPro" id="IPR011009">
    <property type="entry name" value="Kinase-like_dom_sf"/>
</dbReference>
<dbReference type="PANTHER" id="PTHR24349">
    <property type="entry name" value="SERINE/THREONINE-PROTEIN KINASE"/>
    <property type="match status" value="1"/>
</dbReference>
<evidence type="ECO:0000256" key="5">
    <source>
        <dbReference type="ARBA" id="ARBA00022840"/>
    </source>
</evidence>
<evidence type="ECO:0008006" key="8">
    <source>
        <dbReference type="Google" id="ProtNLM"/>
    </source>
</evidence>
<dbReference type="Gramene" id="ONK64322">
    <property type="protein sequence ID" value="ONK64322"/>
    <property type="gene ID" value="A4U43_C07F24480"/>
</dbReference>
<keyword evidence="4" id="KW-0418">Kinase</keyword>
<keyword evidence="2" id="KW-0808">Transferase</keyword>
<sequence>MTDDRFACKLIPLLRLLTHSAIADVRREIQIMHHLTGNRNIVELRAAYEDQSAVHLVMEDDEEEGEEGEEEGLSKYIGKELKKLLQCHSHCK</sequence>
<organism evidence="6 7">
    <name type="scientific">Asparagus officinalis</name>
    <name type="common">Garden asparagus</name>
    <dbReference type="NCBI Taxonomy" id="4686"/>
    <lineage>
        <taxon>Eukaryota</taxon>
        <taxon>Viridiplantae</taxon>
        <taxon>Streptophyta</taxon>
        <taxon>Embryophyta</taxon>
        <taxon>Tracheophyta</taxon>
        <taxon>Spermatophyta</taxon>
        <taxon>Magnoliopsida</taxon>
        <taxon>Liliopsida</taxon>
        <taxon>Asparagales</taxon>
        <taxon>Asparagaceae</taxon>
        <taxon>Asparagoideae</taxon>
        <taxon>Asparagus</taxon>
    </lineage>
</organism>
<dbReference type="EMBL" id="CM007387">
    <property type="protein sequence ID" value="ONK64322.1"/>
    <property type="molecule type" value="Genomic_DNA"/>
</dbReference>
<keyword evidence="5" id="KW-0067">ATP-binding</keyword>
<dbReference type="SUPFAM" id="SSF56112">
    <property type="entry name" value="Protein kinase-like (PK-like)"/>
    <property type="match status" value="1"/>
</dbReference>
<keyword evidence="7" id="KW-1185">Reference proteome</keyword>
<name>A0A5P1EEN5_ASPOF</name>